<dbReference type="Pfam" id="PF00226">
    <property type="entry name" value="DnaJ"/>
    <property type="match status" value="1"/>
</dbReference>
<dbReference type="GO" id="GO:0006260">
    <property type="term" value="P:DNA replication"/>
    <property type="evidence" value="ECO:0007669"/>
    <property type="project" value="UniProtKB-KW"/>
</dbReference>
<dbReference type="CDD" id="cd06257">
    <property type="entry name" value="DnaJ"/>
    <property type="match status" value="1"/>
</dbReference>
<proteinExistence type="predicted"/>
<keyword evidence="5" id="KW-1185">Reference proteome</keyword>
<dbReference type="InterPro" id="IPR036869">
    <property type="entry name" value="J_dom_sf"/>
</dbReference>
<protein>
    <recommendedName>
        <fullName evidence="3">J domain-containing protein</fullName>
    </recommendedName>
</protein>
<dbReference type="AlphaFoldDB" id="A0A380LLB5"/>
<feature type="transmembrane region" description="Helical" evidence="2">
    <location>
        <begin position="122"/>
        <end position="144"/>
    </location>
</feature>
<dbReference type="SMART" id="SM00271">
    <property type="entry name" value="DnaJ"/>
    <property type="match status" value="1"/>
</dbReference>
<dbReference type="OrthoDB" id="9779889at2"/>
<dbReference type="PROSITE" id="PS50076">
    <property type="entry name" value="DNAJ_2"/>
    <property type="match status" value="1"/>
</dbReference>
<accession>A0A380LLB5</accession>
<keyword evidence="2" id="KW-0472">Membrane</keyword>
<evidence type="ECO:0000259" key="3">
    <source>
        <dbReference type="PROSITE" id="PS50076"/>
    </source>
</evidence>
<dbReference type="Gene3D" id="1.10.287.110">
    <property type="entry name" value="DnaJ domain"/>
    <property type="match status" value="1"/>
</dbReference>
<dbReference type="InterPro" id="IPR050817">
    <property type="entry name" value="DjlA_DnaK_co-chaperone"/>
</dbReference>
<reference evidence="4 5" key="1">
    <citation type="submission" date="2018-06" db="EMBL/GenBank/DDBJ databases">
        <authorList>
            <consortium name="Pathogen Informatics"/>
            <person name="Doyle S."/>
        </authorList>
    </citation>
    <scope>NUCLEOTIDE SEQUENCE [LARGE SCALE GENOMIC DNA]</scope>
    <source>
        <strain evidence="4 5">NCTC11087</strain>
    </source>
</reference>
<evidence type="ECO:0000256" key="1">
    <source>
        <dbReference type="ARBA" id="ARBA00022705"/>
    </source>
</evidence>
<dbReference type="GeneID" id="79383090"/>
<dbReference type="SUPFAM" id="SSF46565">
    <property type="entry name" value="Chaperone J-domain"/>
    <property type="match status" value="1"/>
</dbReference>
<gene>
    <name evidence="4" type="primary">dnaJ_1</name>
    <name evidence="4" type="ORF">NCTC11087_00230</name>
</gene>
<dbReference type="PANTHER" id="PTHR24074">
    <property type="entry name" value="CO-CHAPERONE PROTEIN DJLA"/>
    <property type="match status" value="1"/>
</dbReference>
<dbReference type="InterPro" id="IPR001623">
    <property type="entry name" value="DnaJ_domain"/>
</dbReference>
<dbReference type="RefSeq" id="WP_022789858.1">
    <property type="nucleotide sequence ID" value="NZ_JACJJX010000014.1"/>
</dbReference>
<keyword evidence="2" id="KW-1133">Transmembrane helix</keyword>
<sequence length="174" mass="20470">MRDPYEVLGVSRSASPDEIKSAYRKLAKKYHPDLHPGDEECAKKMQEVNAAYDQITNPEKYRNTAYQQQSNPYGNTYQDPFSYFYNQQSQQNSDFNSNFFFYGPFGFGGTQFQRTQRSNGSFLRNFILLILIMNLLTYCSRMYFASNYYGSRYDNSERIQEEQRGWNTDEGVRA</sequence>
<feature type="domain" description="J" evidence="3">
    <location>
        <begin position="3"/>
        <end position="70"/>
    </location>
</feature>
<dbReference type="EMBL" id="UHFX01000003">
    <property type="protein sequence ID" value="SUO03370.1"/>
    <property type="molecule type" value="Genomic_DNA"/>
</dbReference>
<keyword evidence="2" id="KW-0812">Transmembrane</keyword>
<dbReference type="PRINTS" id="PR00625">
    <property type="entry name" value="JDOMAIN"/>
</dbReference>
<dbReference type="Proteomes" id="UP000255523">
    <property type="component" value="Unassembled WGS sequence"/>
</dbReference>
<evidence type="ECO:0000313" key="4">
    <source>
        <dbReference type="EMBL" id="SUO03370.1"/>
    </source>
</evidence>
<name>A0A380LLB5_9FIRM</name>
<organism evidence="4 5">
    <name type="scientific">Faecalicoccus pleomorphus</name>
    <dbReference type="NCBI Taxonomy" id="1323"/>
    <lineage>
        <taxon>Bacteria</taxon>
        <taxon>Bacillati</taxon>
        <taxon>Bacillota</taxon>
        <taxon>Erysipelotrichia</taxon>
        <taxon>Erysipelotrichales</taxon>
        <taxon>Erysipelotrichaceae</taxon>
        <taxon>Faecalicoccus</taxon>
    </lineage>
</organism>
<evidence type="ECO:0000313" key="5">
    <source>
        <dbReference type="Proteomes" id="UP000255523"/>
    </source>
</evidence>
<keyword evidence="1" id="KW-0235">DNA replication</keyword>
<evidence type="ECO:0000256" key="2">
    <source>
        <dbReference type="SAM" id="Phobius"/>
    </source>
</evidence>